<dbReference type="EMBL" id="KE145371">
    <property type="protein sequence ID" value="EPE25873.1"/>
    <property type="molecule type" value="Genomic_DNA"/>
</dbReference>
<dbReference type="GeneID" id="19460843"/>
<evidence type="ECO:0000313" key="3">
    <source>
        <dbReference type="Proteomes" id="UP000016922"/>
    </source>
</evidence>
<feature type="compositionally biased region" description="Polar residues" evidence="1">
    <location>
        <begin position="95"/>
        <end position="112"/>
    </location>
</feature>
<dbReference type="Proteomes" id="UP000016922">
    <property type="component" value="Unassembled WGS sequence"/>
</dbReference>
<keyword evidence="3" id="KW-1185">Reference proteome</keyword>
<organism evidence="2 3">
    <name type="scientific">Glarea lozoyensis (strain ATCC 20868 / MF5171)</name>
    <dbReference type="NCBI Taxonomy" id="1116229"/>
    <lineage>
        <taxon>Eukaryota</taxon>
        <taxon>Fungi</taxon>
        <taxon>Dikarya</taxon>
        <taxon>Ascomycota</taxon>
        <taxon>Pezizomycotina</taxon>
        <taxon>Leotiomycetes</taxon>
        <taxon>Helotiales</taxon>
        <taxon>Helotiaceae</taxon>
        <taxon>Glarea</taxon>
    </lineage>
</organism>
<sequence>MAMNSISLYFHLHHSLSRFYKEQAPSLPSSVLEGDIPGNAFPRTPSKVQAHDLPPTSVATDSRTNSKNRSADREVTHATQNIIQKRADGRLPMSSVATASNNEGTSPNTHISEGNGKAPRGKAKQNTVTEDRQGHDFEPYIWGLY</sequence>
<name>S3DH23_GLAL2</name>
<feature type="compositionally biased region" description="Polar residues" evidence="1">
    <location>
        <begin position="57"/>
        <end position="68"/>
    </location>
</feature>
<dbReference type="KEGG" id="glz:GLAREA_01785"/>
<dbReference type="HOGENOM" id="CLU_1787041_0_0_1"/>
<dbReference type="RefSeq" id="XP_008087192.1">
    <property type="nucleotide sequence ID" value="XM_008089001.1"/>
</dbReference>
<evidence type="ECO:0000256" key="1">
    <source>
        <dbReference type="SAM" id="MobiDB-lite"/>
    </source>
</evidence>
<evidence type="ECO:0000313" key="2">
    <source>
        <dbReference type="EMBL" id="EPE25873.1"/>
    </source>
</evidence>
<gene>
    <name evidence="2" type="ORF">GLAREA_01785</name>
</gene>
<protein>
    <submittedName>
        <fullName evidence="2">Uncharacterized protein</fullName>
    </submittedName>
</protein>
<dbReference type="AlphaFoldDB" id="S3DH23"/>
<feature type="region of interest" description="Disordered" evidence="1">
    <location>
        <begin position="30"/>
        <end position="134"/>
    </location>
</feature>
<reference evidence="2 3" key="1">
    <citation type="journal article" date="2013" name="BMC Genomics">
        <title>Genomics-driven discovery of the pneumocandin biosynthetic gene cluster in the fungus Glarea lozoyensis.</title>
        <authorList>
            <person name="Chen L."/>
            <person name="Yue Q."/>
            <person name="Zhang X."/>
            <person name="Xiang M."/>
            <person name="Wang C."/>
            <person name="Li S."/>
            <person name="Che Y."/>
            <person name="Ortiz-Lopez F.J."/>
            <person name="Bills G.F."/>
            <person name="Liu X."/>
            <person name="An Z."/>
        </authorList>
    </citation>
    <scope>NUCLEOTIDE SEQUENCE [LARGE SCALE GENOMIC DNA]</scope>
    <source>
        <strain evidence="3">ATCC 20868 / MF5171</strain>
    </source>
</reference>
<proteinExistence type="predicted"/>
<accession>S3DH23</accession>